<accession>A0ABY8ELW0</accession>
<keyword evidence="2" id="KW-0645">Protease</keyword>
<keyword evidence="4" id="KW-0720">Serine protease</keyword>
<evidence type="ECO:0000256" key="4">
    <source>
        <dbReference type="ARBA" id="ARBA00022825"/>
    </source>
</evidence>
<feature type="domain" description="Peptidase S49" evidence="5">
    <location>
        <begin position="444"/>
        <end position="569"/>
    </location>
</feature>
<reference evidence="6 7" key="1">
    <citation type="journal article" date="2020" name="Elife">
        <title>Loss of centromere function drives karyotype evolution in closely related Malassezia species.</title>
        <authorList>
            <person name="Sankaranarayanan S.R."/>
            <person name="Ianiri G."/>
            <person name="Coelho M.A."/>
            <person name="Reza M.H."/>
            <person name="Thimmappa B.C."/>
            <person name="Ganguly P."/>
            <person name="Vadnala R.N."/>
            <person name="Sun S."/>
            <person name="Siddharthan R."/>
            <person name="Tellgren-Roth C."/>
            <person name="Dawson T.L."/>
            <person name="Heitman J."/>
            <person name="Sanyal K."/>
        </authorList>
    </citation>
    <scope>NUCLEOTIDE SEQUENCE [LARGE SCALE GENOMIC DNA]</scope>
    <source>
        <strain evidence="6">CBS14141</strain>
    </source>
</reference>
<evidence type="ECO:0000313" key="7">
    <source>
        <dbReference type="Proteomes" id="UP000818624"/>
    </source>
</evidence>
<dbReference type="PANTHER" id="PTHR33209:SF1">
    <property type="entry name" value="PEPTIDASE S49 DOMAIN-CONTAINING PROTEIN"/>
    <property type="match status" value="1"/>
</dbReference>
<evidence type="ECO:0000259" key="5">
    <source>
        <dbReference type="Pfam" id="PF01343"/>
    </source>
</evidence>
<dbReference type="EMBL" id="CP046234">
    <property type="protein sequence ID" value="WFD46542.1"/>
    <property type="molecule type" value="Genomic_DNA"/>
</dbReference>
<dbReference type="Proteomes" id="UP000818624">
    <property type="component" value="Chromosome 1"/>
</dbReference>
<dbReference type="InterPro" id="IPR047217">
    <property type="entry name" value="S49_SppA_67K_type_N"/>
</dbReference>
<comment type="similarity">
    <text evidence="1">Belongs to the peptidase S49 family.</text>
</comment>
<dbReference type="InterPro" id="IPR029045">
    <property type="entry name" value="ClpP/crotonase-like_dom_sf"/>
</dbReference>
<evidence type="ECO:0000256" key="2">
    <source>
        <dbReference type="ARBA" id="ARBA00022670"/>
    </source>
</evidence>
<dbReference type="Pfam" id="PF01343">
    <property type="entry name" value="Peptidase_S49"/>
    <property type="match status" value="2"/>
</dbReference>
<feature type="domain" description="Peptidase S49" evidence="5">
    <location>
        <begin position="192"/>
        <end position="338"/>
    </location>
</feature>
<evidence type="ECO:0000256" key="3">
    <source>
        <dbReference type="ARBA" id="ARBA00022801"/>
    </source>
</evidence>
<evidence type="ECO:0000313" key="6">
    <source>
        <dbReference type="EMBL" id="WFD46542.1"/>
    </source>
</evidence>
<dbReference type="InterPro" id="IPR002142">
    <property type="entry name" value="Peptidase_S49"/>
</dbReference>
<evidence type="ECO:0000256" key="1">
    <source>
        <dbReference type="ARBA" id="ARBA00008683"/>
    </source>
</evidence>
<sequence length="789" mass="86533">MTTPSESRAPGASEPGPLAKFVQRRFPRAYARGEKWAQSQLGSVARGAWMYRRPLVVALVLTSFGVQYVAARREVYLRDYVYPETYLVWKVHDGAIVESRNAPSLGQLLAPTSPGDDPPRVLELYEVLRALKYAQRDPRVRGLFADFSSLHVPTSVSPKRLGLAQIEELLQALHEFREAKHEQFGTDTTSTVAWTDTFSSQGHYLLASGFERVYMQPTGQVPLVGLASQMPFFKRLLNWAGIKVHSEAREQYKSMVSPFTETDSLTPEQLANQADLLGDLNHGYAHSVGANRFPKLDAQTAAEHVAELACRGPFSAREAEQAGLIDGTRFKREIVQELVPKPSDDEDEVESTKRWKTLAHYVQLSERTLQKTLSKDQVVKIGVVYLLGGISQMSGPNSVSAALQGLKEAAADPEIKAVVLRIDSGGGDVVASETLWDAVRRMRQEHKKPIVASFGNAAASGAYYVASAADAIFANESTITGSIGVAALRPTVTQTLLDRLQMHVQTIFTGSTAQSSLQVLDEAQKQRMARHIDETYADFLGKVREGRGISDAALRQLAGGRVWTGLAAWTECDGPNAQVDKLLAPFKAGAPPMPLTSWSTETSANESGIDVVRIIRDTEIDAPDVELEDTQKAALAADLKLDYGRGLIDAIGGLWDASMYATALTLQAEIKELQQKLGISEEAATALLRPGCGRVGTGEDTALSADLRLVRFPADRPFWQRLQQYDTRTEPNLASRLALLAVQPLLAFWHTHATPATLTELVEELGQRLPDAQATGRIQAEYPFRTQYL</sequence>
<dbReference type="CDD" id="cd07018">
    <property type="entry name" value="S49_SppA_67K_type"/>
    <property type="match status" value="1"/>
</dbReference>
<organism evidence="6 7">
    <name type="scientific">Malassezia furfur</name>
    <name type="common">Pityriasis versicolor infection agent</name>
    <name type="synonym">Pityrosporum furfur</name>
    <dbReference type="NCBI Taxonomy" id="55194"/>
    <lineage>
        <taxon>Eukaryota</taxon>
        <taxon>Fungi</taxon>
        <taxon>Dikarya</taxon>
        <taxon>Basidiomycota</taxon>
        <taxon>Ustilaginomycotina</taxon>
        <taxon>Malasseziomycetes</taxon>
        <taxon>Malasseziales</taxon>
        <taxon>Malasseziaceae</taxon>
        <taxon>Malassezia</taxon>
    </lineage>
</organism>
<dbReference type="Gene3D" id="3.90.226.10">
    <property type="entry name" value="2-enoyl-CoA Hydratase, Chain A, domain 1"/>
    <property type="match status" value="2"/>
</dbReference>
<name>A0ABY8ELW0_MALFU</name>
<keyword evidence="3" id="KW-0378">Hydrolase</keyword>
<proteinExistence type="inferred from homology"/>
<protein>
    <recommendedName>
        <fullName evidence="5">Peptidase S49 domain-containing protein</fullName>
    </recommendedName>
</protein>
<dbReference type="CDD" id="cd07023">
    <property type="entry name" value="S49_Sppa_N_C"/>
    <property type="match status" value="1"/>
</dbReference>
<gene>
    <name evidence="6" type="ORF">GLX27_001179</name>
</gene>
<dbReference type="InterPro" id="IPR047272">
    <property type="entry name" value="S49_SppA_C"/>
</dbReference>
<dbReference type="SUPFAM" id="SSF52096">
    <property type="entry name" value="ClpP/crotonase"/>
    <property type="match status" value="2"/>
</dbReference>
<dbReference type="PANTHER" id="PTHR33209">
    <property type="entry name" value="PROTEASE 4"/>
    <property type="match status" value="1"/>
</dbReference>
<keyword evidence="7" id="KW-1185">Reference proteome</keyword>